<accession>A0ABR3W9F9</accession>
<evidence type="ECO:0008006" key="4">
    <source>
        <dbReference type="Google" id="ProtNLM"/>
    </source>
</evidence>
<gene>
    <name evidence="2" type="ORF">Daus18300_010728</name>
</gene>
<evidence type="ECO:0000313" key="3">
    <source>
        <dbReference type="Proteomes" id="UP001583177"/>
    </source>
</evidence>
<organism evidence="2 3">
    <name type="scientific">Diaporthe australafricana</name>
    <dbReference type="NCBI Taxonomy" id="127596"/>
    <lineage>
        <taxon>Eukaryota</taxon>
        <taxon>Fungi</taxon>
        <taxon>Dikarya</taxon>
        <taxon>Ascomycota</taxon>
        <taxon>Pezizomycotina</taxon>
        <taxon>Sordariomycetes</taxon>
        <taxon>Sordariomycetidae</taxon>
        <taxon>Diaporthales</taxon>
        <taxon>Diaporthaceae</taxon>
        <taxon>Diaporthe</taxon>
    </lineage>
</organism>
<dbReference type="EMBL" id="JAWRVE010000121">
    <property type="protein sequence ID" value="KAL1856461.1"/>
    <property type="molecule type" value="Genomic_DNA"/>
</dbReference>
<evidence type="ECO:0000256" key="1">
    <source>
        <dbReference type="SAM" id="Phobius"/>
    </source>
</evidence>
<feature type="transmembrane region" description="Helical" evidence="1">
    <location>
        <begin position="37"/>
        <end position="58"/>
    </location>
</feature>
<proteinExistence type="predicted"/>
<feature type="transmembrane region" description="Helical" evidence="1">
    <location>
        <begin position="6"/>
        <end position="25"/>
    </location>
</feature>
<keyword evidence="1" id="KW-1133">Transmembrane helix</keyword>
<evidence type="ECO:0000313" key="2">
    <source>
        <dbReference type="EMBL" id="KAL1856461.1"/>
    </source>
</evidence>
<dbReference type="InterPro" id="IPR036259">
    <property type="entry name" value="MFS_trans_sf"/>
</dbReference>
<protein>
    <recommendedName>
        <fullName evidence="4">Major facilitator superfamily transporter</fullName>
    </recommendedName>
</protein>
<keyword evidence="1" id="KW-0812">Transmembrane</keyword>
<reference evidence="2 3" key="1">
    <citation type="journal article" date="2024" name="IMA Fungus">
        <title>IMA Genome - F19 : A genome assembly and annotation guide to empower mycologists, including annotated draft genome sequences of Ceratocystis pirilliformis, Diaporthe australafricana, Fusarium ophioides, Paecilomyces lecythidis, and Sporothrix stenoceras.</title>
        <authorList>
            <person name="Aylward J."/>
            <person name="Wilson A.M."/>
            <person name="Visagie C.M."/>
            <person name="Spraker J."/>
            <person name="Barnes I."/>
            <person name="Buitendag C."/>
            <person name="Ceriani C."/>
            <person name="Del Mar Angel L."/>
            <person name="du Plessis D."/>
            <person name="Fuchs T."/>
            <person name="Gasser K."/>
            <person name="Kramer D."/>
            <person name="Li W."/>
            <person name="Munsamy K."/>
            <person name="Piso A."/>
            <person name="Price J.L."/>
            <person name="Sonnekus B."/>
            <person name="Thomas C."/>
            <person name="van der Nest A."/>
            <person name="van Dijk A."/>
            <person name="van Heerden A."/>
            <person name="van Vuuren N."/>
            <person name="Yilmaz N."/>
            <person name="Duong T.A."/>
            <person name="van der Merwe N.A."/>
            <person name="Wingfield M.J."/>
            <person name="Wingfield B.D."/>
        </authorList>
    </citation>
    <scope>NUCLEOTIDE SEQUENCE [LARGE SCALE GENOMIC DNA]</scope>
    <source>
        <strain evidence="2 3">CMW 18300</strain>
    </source>
</reference>
<comment type="caution">
    <text evidence="2">The sequence shown here is derived from an EMBL/GenBank/DDBJ whole genome shotgun (WGS) entry which is preliminary data.</text>
</comment>
<sequence>MDQKTVGLVLSVQGIYQLFATVFLFPSVVKRVGTLSLFRFLTINYFFLYIFTPNAILLTNLALNLQALGTINGVPASTASLCRTLGPTIAGVLYAVGLSTGYLGLAWWSNGLVTIAGALFSFQITELKGRMDAKETAL</sequence>
<keyword evidence="3" id="KW-1185">Reference proteome</keyword>
<dbReference type="Proteomes" id="UP001583177">
    <property type="component" value="Unassembled WGS sequence"/>
</dbReference>
<name>A0ABR3W9F9_9PEZI</name>
<keyword evidence="1" id="KW-0472">Membrane</keyword>
<dbReference type="SUPFAM" id="SSF103473">
    <property type="entry name" value="MFS general substrate transporter"/>
    <property type="match status" value="1"/>
</dbReference>